<dbReference type="AlphaFoldDB" id="A0A5M6DBE4"/>
<dbReference type="InterPro" id="IPR038084">
    <property type="entry name" value="PduO/GlcC-like_sf"/>
</dbReference>
<dbReference type="RefSeq" id="WP_150076472.1">
    <property type="nucleotide sequence ID" value="NZ_VWOX01000005.1"/>
</dbReference>
<dbReference type="SUPFAM" id="SSF143744">
    <property type="entry name" value="GlcG-like"/>
    <property type="match status" value="1"/>
</dbReference>
<protein>
    <recommendedName>
        <fullName evidence="3">Dockerin domain-containing protein</fullName>
    </recommendedName>
</protein>
<evidence type="ECO:0000313" key="1">
    <source>
        <dbReference type="EMBL" id="KAA5543720.1"/>
    </source>
</evidence>
<name>A0A5M6DBE4_9BACT</name>
<dbReference type="InterPro" id="IPR002105">
    <property type="entry name" value="Dockerin_1_rpt"/>
</dbReference>
<gene>
    <name evidence="1" type="ORF">FYK55_11050</name>
</gene>
<comment type="caution">
    <text evidence="1">The sequence shown here is derived from an EMBL/GenBank/DDBJ whole genome shotgun (WGS) entry which is preliminary data.</text>
</comment>
<sequence length="848" mass="89260">MRRRFRSPRFQALEGRRLLAASLHNAEAPADVNRDGSVTQIDALWVVNYLSRQSTHGKSGLAAEGASLEGSGAAPPVAAAPDVNGDLNVSAIDALMVINHLARDLEAELPPPPPIDFDAIAKAPGVGTTFTAGFNLNESGGSENLLAANEVETLLSRASMATASDDAIIAIVDRSGRILGVRVEDGVSPAVTSDAETLAFAIDGAVAKARTAAFFSSNAAPLTSRTVRFISQSTVTQREVESSPTDADPAYRGPGFVAPIGVGGHFPPEVDYTPQVDLFAIEHQSRDSRRHAGADGTKGTADDFFLNTRFNADPAFIPEAAETFFTTWPESYGEQSGTSTTSVARGIGTLPGGVPLYKAVPGASKPSESINLVGGIGVFFPGDDGFATFEQGFQHTDDNGGVTQSEKQRTNAAKVLEAEAAAVIAAAGGGMVGPNAFVRNLNEFNRQLPELEQFVLPTGRIDLVGITLEIYGPTPDRSFRQPGIDRVIHEARKVGTGIDSGVNVAVLPDATTLLDGNPVPEGWLVAPHDSPNGELTAAEVQQMIETGIAEAERTRAAIRLDIDNGFRPGATTRMVLAVSDTDGELLGLYRMPDATVFSIDVSVAKSRNTAYYADPDDLVEADRVDFNGDGLRDDSAISMSLKDDSGDTFPLGTALTSRSFRFLVEPRFPTGIKLSGGINDGLTNDPLVSLCDAKPTLCVEVGPQSGLRLPGIDPLTAENLDSQQPLDFQVYASAGHPSTVMFDAFIASRNFRDPGDANVQIAGGGGNQPLANQNGVVFFPGSTAIYVDQRSRLAGGLGVSGDGVDQDDVVTSAGQIGFSPLQSTRVDRFTIGGVRVPFQKFNRNPFGT</sequence>
<dbReference type="EMBL" id="VWOX01000005">
    <property type="protein sequence ID" value="KAA5543720.1"/>
    <property type="molecule type" value="Genomic_DNA"/>
</dbReference>
<accession>A0A5M6DBE4</accession>
<organism evidence="1 2">
    <name type="scientific">Roseiconus nitratireducens</name>
    <dbReference type="NCBI Taxonomy" id="2605748"/>
    <lineage>
        <taxon>Bacteria</taxon>
        <taxon>Pseudomonadati</taxon>
        <taxon>Planctomycetota</taxon>
        <taxon>Planctomycetia</taxon>
        <taxon>Pirellulales</taxon>
        <taxon>Pirellulaceae</taxon>
        <taxon>Roseiconus</taxon>
    </lineage>
</organism>
<dbReference type="GO" id="GO:0004553">
    <property type="term" value="F:hydrolase activity, hydrolyzing O-glycosyl compounds"/>
    <property type="evidence" value="ECO:0007669"/>
    <property type="project" value="InterPro"/>
</dbReference>
<proteinExistence type="predicted"/>
<dbReference type="Pfam" id="PF00404">
    <property type="entry name" value="Dockerin_1"/>
    <property type="match status" value="1"/>
</dbReference>
<dbReference type="InterPro" id="IPR036439">
    <property type="entry name" value="Dockerin_dom_sf"/>
</dbReference>
<dbReference type="GO" id="GO:0000272">
    <property type="term" value="P:polysaccharide catabolic process"/>
    <property type="evidence" value="ECO:0007669"/>
    <property type="project" value="InterPro"/>
</dbReference>
<evidence type="ECO:0000313" key="2">
    <source>
        <dbReference type="Proteomes" id="UP000324479"/>
    </source>
</evidence>
<dbReference type="Gene3D" id="3.30.450.150">
    <property type="entry name" value="Haem-degrading domain"/>
    <property type="match status" value="3"/>
</dbReference>
<dbReference type="Gene3D" id="1.10.1330.10">
    <property type="entry name" value="Dockerin domain"/>
    <property type="match status" value="1"/>
</dbReference>
<evidence type="ECO:0008006" key="3">
    <source>
        <dbReference type="Google" id="ProtNLM"/>
    </source>
</evidence>
<dbReference type="Proteomes" id="UP000324479">
    <property type="component" value="Unassembled WGS sequence"/>
</dbReference>
<reference evidence="1 2" key="1">
    <citation type="submission" date="2019-08" db="EMBL/GenBank/DDBJ databases">
        <authorList>
            <person name="Dhanesh K."/>
            <person name="Kumar G."/>
            <person name="Sasikala C."/>
            <person name="Venkata Ramana C."/>
        </authorList>
    </citation>
    <scope>NUCLEOTIDE SEQUENCE [LARGE SCALE GENOMIC DNA]</scope>
    <source>
        <strain evidence="1 2">JC645</strain>
    </source>
</reference>
<keyword evidence="2" id="KW-1185">Reference proteome</keyword>